<dbReference type="AlphaFoldDB" id="A0A1T3CEY7"/>
<comment type="caution">
    <text evidence="2">The sequence shown here is derived from an EMBL/GenBank/DDBJ whole genome shotgun (WGS) entry which is preliminary data.</text>
</comment>
<evidence type="ECO:0000313" key="3">
    <source>
        <dbReference type="Proteomes" id="UP000191004"/>
    </source>
</evidence>
<feature type="compositionally biased region" description="Polar residues" evidence="1">
    <location>
        <begin position="500"/>
        <end position="509"/>
    </location>
</feature>
<sequence length="509" mass="58221">MPLVPEPFSSSIISMGSLSMRNLFGGNGGNGGNKGMPNLWAEFCPNLNIPQYRETLSKEKQEELDKRASKLKKRAVSNHFYSSSESSWEVSAWNDAFGLLYDDERFRIDKRPYEFLDIDKAGKKTVKKRIPDATFGLRSYDTFFLKRGYTCDVPDCKEDHATMQPDKRLLDGDLLSMMHDPQCGLIVDGVWGKTDLLFPFAVYEAKKRAINSTQAEDQIHHACRTYLGMLDDLVRNPDNVAEYQTEESSKYQLFAFTSCGSYWQVFVSWNMRNDCMVETIWEGDVKEWGRAFDLICIVDQIQDFAVHHHRPFVMKHLEAWHTRHQKMIRSFNEVTPQTNATTAYMDKPDKDSGKVDSNPLDGGNASPDPHADLDKKDFPLNNEQLAYFYRNKPTEWYRLKSTTEFIRRDMSNETRRRNRSLREAARASEAAKEATKEAAEEATEEAAKEAAKETANETTKEAVNETDTTPARGRPPTYKVTKARKPPKQGRPRGRPPKANVTSKRNTST</sequence>
<feature type="region of interest" description="Disordered" evidence="1">
    <location>
        <begin position="341"/>
        <end position="377"/>
    </location>
</feature>
<organism evidence="2 3">
    <name type="scientific">Trichoderma guizhouense</name>
    <dbReference type="NCBI Taxonomy" id="1491466"/>
    <lineage>
        <taxon>Eukaryota</taxon>
        <taxon>Fungi</taxon>
        <taxon>Dikarya</taxon>
        <taxon>Ascomycota</taxon>
        <taxon>Pezizomycotina</taxon>
        <taxon>Sordariomycetes</taxon>
        <taxon>Hypocreomycetidae</taxon>
        <taxon>Hypocreales</taxon>
        <taxon>Hypocreaceae</taxon>
        <taxon>Trichoderma</taxon>
    </lineage>
</organism>
<evidence type="ECO:0000256" key="1">
    <source>
        <dbReference type="SAM" id="MobiDB-lite"/>
    </source>
</evidence>
<keyword evidence="3" id="KW-1185">Reference proteome</keyword>
<feature type="compositionally biased region" description="Basic residues" evidence="1">
    <location>
        <begin position="481"/>
        <end position="496"/>
    </location>
</feature>
<proteinExistence type="predicted"/>
<accession>A0A1T3CEY7</accession>
<dbReference type="Proteomes" id="UP000191004">
    <property type="component" value="Unassembled WGS sequence"/>
</dbReference>
<protein>
    <submittedName>
        <fullName evidence="2">Uncharacterized protein</fullName>
    </submittedName>
</protein>
<reference evidence="2 3" key="1">
    <citation type="submission" date="2016-04" db="EMBL/GenBank/DDBJ databases">
        <title>Multiple horizontal gene transfer events from other fungi enriched the ability of the initially mycotrophic fungus Trichoderma (Ascomycota) to feed on dead plant biomass.</title>
        <authorList>
            <person name="Atanasova L."/>
            <person name="Chenthamara K."/>
            <person name="Zhang J."/>
            <person name="Grujic M."/>
            <person name="Henrissat B."/>
            <person name="Kuo A."/>
            <person name="Aertz A."/>
            <person name="Salamov A."/>
            <person name="Lipzen A."/>
            <person name="Labutti K."/>
            <person name="Barry K."/>
            <person name="Miao Y."/>
            <person name="Rahimi M.J."/>
            <person name="Shen Q."/>
            <person name="Grigoriev I.V."/>
            <person name="Kubicek C.P."/>
            <person name="Druzhinina I.S."/>
        </authorList>
    </citation>
    <scope>NUCLEOTIDE SEQUENCE [LARGE SCALE GENOMIC DNA]</scope>
    <source>
        <strain evidence="2 3">NJAU 4742</strain>
    </source>
</reference>
<feature type="compositionally biased region" description="Basic and acidic residues" evidence="1">
    <location>
        <begin position="410"/>
        <end position="463"/>
    </location>
</feature>
<name>A0A1T3CEY7_9HYPO</name>
<feature type="region of interest" description="Disordered" evidence="1">
    <location>
        <begin position="410"/>
        <end position="509"/>
    </location>
</feature>
<evidence type="ECO:0000313" key="2">
    <source>
        <dbReference type="EMBL" id="OPB39666.1"/>
    </source>
</evidence>
<dbReference type="EMBL" id="LVVK01000018">
    <property type="protein sequence ID" value="OPB39666.1"/>
    <property type="molecule type" value="Genomic_DNA"/>
</dbReference>
<gene>
    <name evidence="2" type="ORF">A0O28_0095130</name>
</gene>
<dbReference type="OrthoDB" id="191139at2759"/>